<dbReference type="GO" id="GO:0043565">
    <property type="term" value="F:sequence-specific DNA binding"/>
    <property type="evidence" value="ECO:0007669"/>
    <property type="project" value="InterPro"/>
</dbReference>
<dbReference type="RefSeq" id="WP_204907880.1">
    <property type="nucleotide sequence ID" value="NZ_JACJLV010000003.1"/>
</dbReference>
<name>A0A939BAY7_9CLOT</name>
<evidence type="ECO:0000313" key="5">
    <source>
        <dbReference type="EMBL" id="MBM6825819.1"/>
    </source>
</evidence>
<dbReference type="Pfam" id="PF02311">
    <property type="entry name" value="AraC_binding"/>
    <property type="match status" value="1"/>
</dbReference>
<dbReference type="SUPFAM" id="SSF51182">
    <property type="entry name" value="RmlC-like cupins"/>
    <property type="match status" value="1"/>
</dbReference>
<dbReference type="EMBL" id="JACJLV010000003">
    <property type="protein sequence ID" value="MBM6825819.1"/>
    <property type="molecule type" value="Genomic_DNA"/>
</dbReference>
<dbReference type="InterPro" id="IPR011051">
    <property type="entry name" value="RmlC_Cupin_sf"/>
</dbReference>
<keyword evidence="6" id="KW-1185">Reference proteome</keyword>
<dbReference type="AlphaFoldDB" id="A0A939BAY7"/>
<protein>
    <submittedName>
        <fullName evidence="5">AraC family transcriptional regulator</fullName>
    </submittedName>
</protein>
<dbReference type="Gene3D" id="2.60.120.10">
    <property type="entry name" value="Jelly Rolls"/>
    <property type="match status" value="1"/>
</dbReference>
<dbReference type="Gene3D" id="1.10.10.60">
    <property type="entry name" value="Homeodomain-like"/>
    <property type="match status" value="1"/>
</dbReference>
<sequence length="345" mass="39612">MTYIRTHLKREIVIDSIITIHYFEYMKDFVFHGESHDFWEMLYVDKGSVQVRSGEDTVHLDAGDIIFHQPREFHAIRSVGSSSPNLVAISFTTQSPAMDFFRKKSCTLTIEERTLISHIINTARETLSTPMHIPSVEQIQLRSDAPFGSEQLILLYLELFLITLQRNHNNRENLTDSKSVAPLSDTKDAGKSGRINEVIEYMQFHICEPLTISKICDALSISRSALQSLFHSEKNCGVMEYFNDLKIQRARDIIRDGSMNFTEIAYFLSYSSLQYFSKQFKNATGMSPSEYASSVKGISNSLKRPEDYGITPPPVEIKMFLLKMLYSLSRLRKCLLCLWSPMERA</sequence>
<dbReference type="PANTHER" id="PTHR43280">
    <property type="entry name" value="ARAC-FAMILY TRANSCRIPTIONAL REGULATOR"/>
    <property type="match status" value="1"/>
</dbReference>
<evidence type="ECO:0000256" key="2">
    <source>
        <dbReference type="ARBA" id="ARBA00023125"/>
    </source>
</evidence>
<dbReference type="CDD" id="cd02208">
    <property type="entry name" value="cupin_RmlC-like"/>
    <property type="match status" value="1"/>
</dbReference>
<gene>
    <name evidence="5" type="ORF">H6A13_01695</name>
</gene>
<dbReference type="GO" id="GO:0003700">
    <property type="term" value="F:DNA-binding transcription factor activity"/>
    <property type="evidence" value="ECO:0007669"/>
    <property type="project" value="InterPro"/>
</dbReference>
<dbReference type="SUPFAM" id="SSF46689">
    <property type="entry name" value="Homeodomain-like"/>
    <property type="match status" value="2"/>
</dbReference>
<dbReference type="PROSITE" id="PS01124">
    <property type="entry name" value="HTH_ARAC_FAMILY_2"/>
    <property type="match status" value="1"/>
</dbReference>
<evidence type="ECO:0000256" key="3">
    <source>
        <dbReference type="ARBA" id="ARBA00023163"/>
    </source>
</evidence>
<organism evidence="5 6">
    <name type="scientific">Mordavella massiliensis</name>
    <dbReference type="NCBI Taxonomy" id="1871024"/>
    <lineage>
        <taxon>Bacteria</taxon>
        <taxon>Bacillati</taxon>
        <taxon>Bacillota</taxon>
        <taxon>Clostridia</taxon>
        <taxon>Eubacteriales</taxon>
        <taxon>Clostridiaceae</taxon>
        <taxon>Mordavella</taxon>
    </lineage>
</organism>
<dbReference type="Pfam" id="PF12833">
    <property type="entry name" value="HTH_18"/>
    <property type="match status" value="1"/>
</dbReference>
<reference evidence="5" key="2">
    <citation type="journal article" date="2021" name="Sci. Rep.">
        <title>The distribution of antibiotic resistance genes in chicken gut microbiota commensals.</title>
        <authorList>
            <person name="Juricova H."/>
            <person name="Matiasovicova J."/>
            <person name="Kubasova T."/>
            <person name="Cejkova D."/>
            <person name="Rychlik I."/>
        </authorList>
    </citation>
    <scope>NUCLEOTIDE SEQUENCE</scope>
    <source>
        <strain evidence="5">An420c</strain>
    </source>
</reference>
<keyword evidence="2" id="KW-0238">DNA-binding</keyword>
<comment type="caution">
    <text evidence="5">The sequence shown here is derived from an EMBL/GenBank/DDBJ whole genome shotgun (WGS) entry which is preliminary data.</text>
</comment>
<dbReference type="InterPro" id="IPR003313">
    <property type="entry name" value="AraC-bd"/>
</dbReference>
<dbReference type="InterPro" id="IPR018060">
    <property type="entry name" value="HTH_AraC"/>
</dbReference>
<dbReference type="Proteomes" id="UP000713880">
    <property type="component" value="Unassembled WGS sequence"/>
</dbReference>
<proteinExistence type="predicted"/>
<accession>A0A939BAY7</accession>
<evidence type="ECO:0000259" key="4">
    <source>
        <dbReference type="PROSITE" id="PS01124"/>
    </source>
</evidence>
<dbReference type="InterPro" id="IPR014710">
    <property type="entry name" value="RmlC-like_jellyroll"/>
</dbReference>
<dbReference type="PANTHER" id="PTHR43280:SF28">
    <property type="entry name" value="HTH-TYPE TRANSCRIPTIONAL ACTIVATOR RHAS"/>
    <property type="match status" value="1"/>
</dbReference>
<keyword evidence="3" id="KW-0804">Transcription</keyword>
<dbReference type="InterPro" id="IPR009057">
    <property type="entry name" value="Homeodomain-like_sf"/>
</dbReference>
<evidence type="ECO:0000256" key="1">
    <source>
        <dbReference type="ARBA" id="ARBA00023015"/>
    </source>
</evidence>
<reference evidence="5" key="1">
    <citation type="submission" date="2020-08" db="EMBL/GenBank/DDBJ databases">
        <authorList>
            <person name="Cejkova D."/>
            <person name="Kubasova T."/>
            <person name="Jahodarova E."/>
            <person name="Rychlik I."/>
        </authorList>
    </citation>
    <scope>NUCLEOTIDE SEQUENCE</scope>
    <source>
        <strain evidence="5">An420c</strain>
    </source>
</reference>
<feature type="domain" description="HTH araC/xylS-type" evidence="4">
    <location>
        <begin position="196"/>
        <end position="294"/>
    </location>
</feature>
<evidence type="ECO:0000313" key="6">
    <source>
        <dbReference type="Proteomes" id="UP000713880"/>
    </source>
</evidence>
<dbReference type="SMART" id="SM00342">
    <property type="entry name" value="HTH_ARAC"/>
    <property type="match status" value="1"/>
</dbReference>
<keyword evidence="1" id="KW-0805">Transcription regulation</keyword>